<dbReference type="RefSeq" id="WP_160855022.1">
    <property type="nucleotide sequence ID" value="NZ_WUWG01000003.1"/>
</dbReference>
<evidence type="ECO:0000256" key="6">
    <source>
        <dbReference type="PIRSR" id="PIRSR005096-1"/>
    </source>
</evidence>
<keyword evidence="3 5" id="KW-0413">Isomerase</keyword>
<dbReference type="InterPro" id="IPR014718">
    <property type="entry name" value="GH-type_carb-bd"/>
</dbReference>
<keyword evidence="4 5" id="KW-0119">Carbohydrate metabolism</keyword>
<comment type="pathway">
    <text evidence="1 5">Carbohydrate metabolism; hexose metabolism.</text>
</comment>
<dbReference type="GO" id="GO:0033499">
    <property type="term" value="P:galactose catabolic process via UDP-galactose, Leloir pathway"/>
    <property type="evidence" value="ECO:0007669"/>
    <property type="project" value="TreeGrafter"/>
</dbReference>
<comment type="similarity">
    <text evidence="2 5">Belongs to the aldose epimerase family.</text>
</comment>
<dbReference type="Gene3D" id="2.70.98.10">
    <property type="match status" value="1"/>
</dbReference>
<feature type="binding site" evidence="8">
    <location>
        <begin position="80"/>
        <end position="81"/>
    </location>
    <ligand>
        <name>beta-D-galactose</name>
        <dbReference type="ChEBI" id="CHEBI:27667"/>
    </ligand>
</feature>
<evidence type="ECO:0000256" key="8">
    <source>
        <dbReference type="PIRSR" id="PIRSR005096-3"/>
    </source>
</evidence>
<feature type="binding site" evidence="8">
    <location>
        <begin position="181"/>
        <end position="183"/>
    </location>
    <ligand>
        <name>beta-D-galactose</name>
        <dbReference type="ChEBI" id="CHEBI:27667"/>
    </ligand>
</feature>
<dbReference type="AlphaFoldDB" id="A0A6B0TQ03"/>
<dbReference type="Proteomes" id="UP000436016">
    <property type="component" value="Unassembled WGS sequence"/>
</dbReference>
<organism evidence="9 10">
    <name type="scientific">Oceanomicrobium pacificus</name>
    <dbReference type="NCBI Taxonomy" id="2692916"/>
    <lineage>
        <taxon>Bacteria</taxon>
        <taxon>Pseudomonadati</taxon>
        <taxon>Pseudomonadota</taxon>
        <taxon>Alphaproteobacteria</taxon>
        <taxon>Rhodobacterales</taxon>
        <taxon>Paracoccaceae</taxon>
        <taxon>Oceanomicrobium</taxon>
    </lineage>
</organism>
<feature type="active site" description="Proton acceptor" evidence="6">
    <location>
        <position position="307"/>
    </location>
</feature>
<dbReference type="InterPro" id="IPR011013">
    <property type="entry name" value="Gal_mutarotase_sf_dom"/>
</dbReference>
<reference evidence="9 10" key="1">
    <citation type="submission" date="2019-12" db="EMBL/GenBank/DDBJ databases">
        <title>Strain KN286 was isolated from seawater, which was collected from Caroline Seamount in the tropical western Pacific.</title>
        <authorList>
            <person name="Wang Q."/>
        </authorList>
    </citation>
    <scope>NUCLEOTIDE SEQUENCE [LARGE SCALE GENOMIC DNA]</scope>
    <source>
        <strain evidence="9 10">KN286</strain>
    </source>
</reference>
<feature type="active site" description="Proton donor" evidence="6">
    <location>
        <position position="181"/>
    </location>
</feature>
<evidence type="ECO:0000256" key="5">
    <source>
        <dbReference type="PIRNR" id="PIRNR005096"/>
    </source>
</evidence>
<comment type="caution">
    <text evidence="9">The sequence shown here is derived from an EMBL/GenBank/DDBJ whole genome shotgun (WGS) entry which is preliminary data.</text>
</comment>
<dbReference type="Pfam" id="PF01263">
    <property type="entry name" value="Aldose_epim"/>
    <property type="match status" value="1"/>
</dbReference>
<dbReference type="GO" id="GO:0030246">
    <property type="term" value="F:carbohydrate binding"/>
    <property type="evidence" value="ECO:0007669"/>
    <property type="project" value="InterPro"/>
</dbReference>
<dbReference type="EMBL" id="WUWG01000003">
    <property type="protein sequence ID" value="MXU66016.1"/>
    <property type="molecule type" value="Genomic_DNA"/>
</dbReference>
<name>A0A6B0TQ03_9RHOB</name>
<evidence type="ECO:0000313" key="10">
    <source>
        <dbReference type="Proteomes" id="UP000436016"/>
    </source>
</evidence>
<feature type="binding site" evidence="7">
    <location>
        <position position="243"/>
    </location>
    <ligand>
        <name>beta-D-galactose</name>
        <dbReference type="ChEBI" id="CHEBI:27667"/>
    </ligand>
</feature>
<evidence type="ECO:0000256" key="7">
    <source>
        <dbReference type="PIRSR" id="PIRSR005096-2"/>
    </source>
</evidence>
<dbReference type="CDD" id="cd09019">
    <property type="entry name" value="galactose_mutarotase_like"/>
    <property type="match status" value="1"/>
</dbReference>
<evidence type="ECO:0000256" key="4">
    <source>
        <dbReference type="ARBA" id="ARBA00023277"/>
    </source>
</evidence>
<dbReference type="InterPro" id="IPR015443">
    <property type="entry name" value="Aldose_1-epimerase"/>
</dbReference>
<evidence type="ECO:0000256" key="1">
    <source>
        <dbReference type="ARBA" id="ARBA00005028"/>
    </source>
</evidence>
<protein>
    <recommendedName>
        <fullName evidence="5">Aldose 1-epimerase</fullName>
        <ecNumber evidence="5">5.1.3.3</ecNumber>
    </recommendedName>
</protein>
<evidence type="ECO:0000313" key="9">
    <source>
        <dbReference type="EMBL" id="MXU66016.1"/>
    </source>
</evidence>
<evidence type="ECO:0000256" key="3">
    <source>
        <dbReference type="ARBA" id="ARBA00023235"/>
    </source>
</evidence>
<gene>
    <name evidence="9" type="ORF">GSH16_11190</name>
</gene>
<keyword evidence="10" id="KW-1185">Reference proteome</keyword>
<dbReference type="InterPro" id="IPR047215">
    <property type="entry name" value="Galactose_mutarotase-like"/>
</dbReference>
<evidence type="ECO:0000256" key="2">
    <source>
        <dbReference type="ARBA" id="ARBA00006206"/>
    </source>
</evidence>
<dbReference type="GO" id="GO:0005737">
    <property type="term" value="C:cytoplasm"/>
    <property type="evidence" value="ECO:0007669"/>
    <property type="project" value="TreeGrafter"/>
</dbReference>
<dbReference type="EC" id="5.1.3.3" evidence="5"/>
<dbReference type="UniPathway" id="UPA00242"/>
<accession>A0A6B0TQ03</accession>
<dbReference type="PANTHER" id="PTHR10091">
    <property type="entry name" value="ALDOSE-1-EPIMERASE"/>
    <property type="match status" value="1"/>
</dbReference>
<dbReference type="InterPro" id="IPR008183">
    <property type="entry name" value="Aldose_1/G6P_1-epimerase"/>
</dbReference>
<dbReference type="PIRSF" id="PIRSF005096">
    <property type="entry name" value="GALM"/>
    <property type="match status" value="1"/>
</dbReference>
<dbReference type="GO" id="GO:0004034">
    <property type="term" value="F:aldose 1-epimerase activity"/>
    <property type="evidence" value="ECO:0007669"/>
    <property type="project" value="UniProtKB-EC"/>
</dbReference>
<dbReference type="GO" id="GO:0006006">
    <property type="term" value="P:glucose metabolic process"/>
    <property type="evidence" value="ECO:0007669"/>
    <property type="project" value="TreeGrafter"/>
</dbReference>
<dbReference type="PANTHER" id="PTHR10091:SF0">
    <property type="entry name" value="GALACTOSE MUTAROTASE"/>
    <property type="match status" value="1"/>
</dbReference>
<comment type="catalytic activity">
    <reaction evidence="5">
        <text>alpha-D-glucose = beta-D-glucose</text>
        <dbReference type="Rhea" id="RHEA:10264"/>
        <dbReference type="ChEBI" id="CHEBI:15903"/>
        <dbReference type="ChEBI" id="CHEBI:17925"/>
        <dbReference type="EC" id="5.1.3.3"/>
    </reaction>
</comment>
<sequence>MNDRMIEVAGRFGGQDVHAVTLTAGDGSFARIFSWGAVIADLQIRRRDGQLQKVVLGFDRFEPYPVLSPYFGAIAGRYANRIADGFTLGGRQFTPVTNEGAGTCLHGGPEGFGVRVWEIEAASASEVTLKIVSEDGDQGFPGRVVARCTYQLEQDDTGAVSLVTELRAETDAPTVINLTQHSYFNLDGAGSVGDHRLTLAADHVSEVDARKIPTGVALPVADTAFDYRDARAVADLDRPVDLDHNFILNARPDGAPAACLHAARSGLTMELFTNMPGLQVYDAHMLDIDATEPSAAAFRPRDGICLEPQYFPDSPNHTAFPSARLDPGETYEHDIVFRFSEAD</sequence>
<dbReference type="SUPFAM" id="SSF74650">
    <property type="entry name" value="Galactose mutarotase-like"/>
    <property type="match status" value="1"/>
</dbReference>
<proteinExistence type="inferred from homology"/>